<evidence type="ECO:0000313" key="4">
    <source>
        <dbReference type="Proteomes" id="UP000691718"/>
    </source>
</evidence>
<feature type="transmembrane region" description="Helical" evidence="2">
    <location>
        <begin position="76"/>
        <end position="97"/>
    </location>
</feature>
<dbReference type="EMBL" id="CAJQZP010001141">
    <property type="protein sequence ID" value="CAG5020850.1"/>
    <property type="molecule type" value="Genomic_DNA"/>
</dbReference>
<dbReference type="GO" id="GO:0005789">
    <property type="term" value="C:endoplasmic reticulum membrane"/>
    <property type="evidence" value="ECO:0007669"/>
    <property type="project" value="TreeGrafter"/>
</dbReference>
<accession>A0A8S3XEE3</accession>
<feature type="region of interest" description="Disordered" evidence="1">
    <location>
        <begin position="1"/>
        <end position="41"/>
    </location>
</feature>
<dbReference type="GO" id="GO:0006888">
    <property type="term" value="P:endoplasmic reticulum to Golgi vesicle-mediated transport"/>
    <property type="evidence" value="ECO:0007669"/>
    <property type="project" value="TreeGrafter"/>
</dbReference>
<evidence type="ECO:0000256" key="2">
    <source>
        <dbReference type="SAM" id="Phobius"/>
    </source>
</evidence>
<name>A0A8S3XEE3_PARAO</name>
<keyword evidence="4" id="KW-1185">Reference proteome</keyword>
<protein>
    <submittedName>
        <fullName evidence="3">(apollo) hypothetical protein</fullName>
    </submittedName>
</protein>
<dbReference type="PANTHER" id="PTHR34009:SF2">
    <property type="entry name" value="PROTEIN STAR"/>
    <property type="match status" value="1"/>
</dbReference>
<dbReference type="PANTHER" id="PTHR34009">
    <property type="entry name" value="PROTEIN STAR"/>
    <property type="match status" value="1"/>
</dbReference>
<keyword evidence="2" id="KW-1133">Transmembrane helix</keyword>
<comment type="caution">
    <text evidence="3">The sequence shown here is derived from an EMBL/GenBank/DDBJ whole genome shotgun (WGS) entry which is preliminary data.</text>
</comment>
<reference evidence="3" key="1">
    <citation type="submission" date="2021-04" db="EMBL/GenBank/DDBJ databases">
        <authorList>
            <person name="Tunstrom K."/>
        </authorList>
    </citation>
    <scope>NUCLEOTIDE SEQUENCE</scope>
</reference>
<evidence type="ECO:0000256" key="1">
    <source>
        <dbReference type="SAM" id="MobiDB-lite"/>
    </source>
</evidence>
<proteinExistence type="predicted"/>
<dbReference type="Proteomes" id="UP000691718">
    <property type="component" value="Unassembled WGS sequence"/>
</dbReference>
<dbReference type="InterPro" id="IPR053202">
    <property type="entry name" value="EGF_Rcpt_Signaling_Reg"/>
</dbReference>
<organism evidence="3 4">
    <name type="scientific">Parnassius apollo</name>
    <name type="common">Apollo butterfly</name>
    <name type="synonym">Papilio apollo</name>
    <dbReference type="NCBI Taxonomy" id="110799"/>
    <lineage>
        <taxon>Eukaryota</taxon>
        <taxon>Metazoa</taxon>
        <taxon>Ecdysozoa</taxon>
        <taxon>Arthropoda</taxon>
        <taxon>Hexapoda</taxon>
        <taxon>Insecta</taxon>
        <taxon>Pterygota</taxon>
        <taxon>Neoptera</taxon>
        <taxon>Endopterygota</taxon>
        <taxon>Lepidoptera</taxon>
        <taxon>Glossata</taxon>
        <taxon>Ditrysia</taxon>
        <taxon>Papilionoidea</taxon>
        <taxon>Papilionidae</taxon>
        <taxon>Parnassiinae</taxon>
        <taxon>Parnassini</taxon>
        <taxon>Parnassius</taxon>
        <taxon>Parnassius</taxon>
    </lineage>
</organism>
<keyword evidence="2" id="KW-0472">Membrane</keyword>
<dbReference type="AlphaFoldDB" id="A0A8S3XEE3"/>
<dbReference type="OrthoDB" id="6357215at2759"/>
<keyword evidence="2" id="KW-0812">Transmembrane</keyword>
<dbReference type="GO" id="GO:0031902">
    <property type="term" value="C:late endosome membrane"/>
    <property type="evidence" value="ECO:0007669"/>
    <property type="project" value="TreeGrafter"/>
</dbReference>
<dbReference type="GO" id="GO:0005794">
    <property type="term" value="C:Golgi apparatus"/>
    <property type="evidence" value="ECO:0007669"/>
    <property type="project" value="TreeGrafter"/>
</dbReference>
<dbReference type="GO" id="GO:0005886">
    <property type="term" value="C:plasma membrane"/>
    <property type="evidence" value="ECO:0007669"/>
    <property type="project" value="TreeGrafter"/>
</dbReference>
<dbReference type="GO" id="GO:0016197">
    <property type="term" value="P:endosomal transport"/>
    <property type="evidence" value="ECO:0007669"/>
    <property type="project" value="TreeGrafter"/>
</dbReference>
<evidence type="ECO:0000313" key="3">
    <source>
        <dbReference type="EMBL" id="CAG5020850.1"/>
    </source>
</evidence>
<sequence length="329" mass="36515">MAEKKTQDNTLPEQPKPAETMPEQSEAADKEKTVSAKTALDKANPVPVPVPVVTTSPRLTIPAFTKTPPNELYRRLLPAVLFLLTFVTVMTILLIYMDTVALGAQQFRLNMSRDYELAKIPQESPPLVAYVRQLHLAPRAPHVQPPRPEPTPRIEILDRILGPVERRTFIEFLPKGPRDPTTLYLEAVRNWDGVVVRAAARDYLALRGASRALHACLSPTNHPREVTYQEAETHGSAFSSRVLCLPLYTVLLAAEATRAQLLLLGGDAALPALQHLPFEDGLVYLQVIEVFATDAAARNKTSQFLESKNYTIAATFDDSIMYSLNDTKV</sequence>
<gene>
    <name evidence="3" type="ORF">PAPOLLO_LOCUS17378</name>
</gene>